<evidence type="ECO:0000313" key="2">
    <source>
        <dbReference type="Proteomes" id="UP000438699"/>
    </source>
</evidence>
<sequence>MERRAFFRRFIPGSDRPAHARKACDATGEPEQEPLTENELFMRAMAMGIDPATVTPGQLEALVSDAKPTSTTLKKEHVDAED</sequence>
<keyword evidence="2" id="KW-1185">Reference proteome</keyword>
<dbReference type="OrthoDB" id="5460388at2"/>
<dbReference type="AlphaFoldDB" id="A0A6N6N036"/>
<dbReference type="EMBL" id="WAIE01000007">
    <property type="protein sequence ID" value="KAB1440272.1"/>
    <property type="molecule type" value="Genomic_DNA"/>
</dbReference>
<reference evidence="1 2" key="1">
    <citation type="journal article" date="2017" name="Int. J. Syst. Evol. Microbiol.">
        <title>Desulfovibrio senegalensis sp. nov., a mesophilic sulfate reducer isolated from marine sediment.</title>
        <authorList>
            <person name="Thioye A."/>
            <person name="Gam Z.B.A."/>
            <person name="Mbengue M."/>
            <person name="Cayol J.L."/>
            <person name="Joseph-Bartoli M."/>
            <person name="Toure-Kane C."/>
            <person name="Labat M."/>
        </authorList>
    </citation>
    <scope>NUCLEOTIDE SEQUENCE [LARGE SCALE GENOMIC DNA]</scope>
    <source>
        <strain evidence="1 2">DSM 101509</strain>
    </source>
</reference>
<dbReference type="Proteomes" id="UP000438699">
    <property type="component" value="Unassembled WGS sequence"/>
</dbReference>
<organism evidence="1 2">
    <name type="scientific">Pseudodesulfovibrio senegalensis</name>
    <dbReference type="NCBI Taxonomy" id="1721087"/>
    <lineage>
        <taxon>Bacteria</taxon>
        <taxon>Pseudomonadati</taxon>
        <taxon>Thermodesulfobacteriota</taxon>
        <taxon>Desulfovibrionia</taxon>
        <taxon>Desulfovibrionales</taxon>
        <taxon>Desulfovibrionaceae</taxon>
    </lineage>
</organism>
<dbReference type="RefSeq" id="WP_151151713.1">
    <property type="nucleotide sequence ID" value="NZ_WAIE01000007.1"/>
</dbReference>
<evidence type="ECO:0000313" key="1">
    <source>
        <dbReference type="EMBL" id="KAB1440272.1"/>
    </source>
</evidence>
<protein>
    <submittedName>
        <fullName evidence="1">Uncharacterized protein</fullName>
    </submittedName>
</protein>
<proteinExistence type="predicted"/>
<accession>A0A6N6N036</accession>
<gene>
    <name evidence="1" type="ORF">F8A88_13550</name>
</gene>
<name>A0A6N6N036_9BACT</name>
<comment type="caution">
    <text evidence="1">The sequence shown here is derived from an EMBL/GenBank/DDBJ whole genome shotgun (WGS) entry which is preliminary data.</text>
</comment>